<evidence type="ECO:0000313" key="3">
    <source>
        <dbReference type="Proteomes" id="UP000467252"/>
    </source>
</evidence>
<evidence type="ECO:0000313" key="2">
    <source>
        <dbReference type="EMBL" id="BBY83045.1"/>
    </source>
</evidence>
<reference evidence="2 3" key="1">
    <citation type="journal article" date="2019" name="Emerg. Microbes Infect.">
        <title>Comprehensive subspecies identification of 175 nontuberculous mycobacteria species based on 7547 genomic profiles.</title>
        <authorList>
            <person name="Matsumoto Y."/>
            <person name="Kinjo T."/>
            <person name="Motooka D."/>
            <person name="Nabeya D."/>
            <person name="Jung N."/>
            <person name="Uechi K."/>
            <person name="Horii T."/>
            <person name="Iida T."/>
            <person name="Fujita J."/>
            <person name="Nakamura S."/>
        </authorList>
    </citation>
    <scope>NUCLEOTIDE SEQUENCE [LARGE SCALE GENOMIC DNA]</scope>
    <source>
        <strain evidence="2 3">JCM 6370</strain>
    </source>
</reference>
<dbReference type="EMBL" id="AP022599">
    <property type="protein sequence ID" value="BBY83045.1"/>
    <property type="molecule type" value="Genomic_DNA"/>
</dbReference>
<evidence type="ECO:0000256" key="1">
    <source>
        <dbReference type="SAM" id="Phobius"/>
    </source>
</evidence>
<accession>A0A7I7UNN3</accession>
<keyword evidence="1" id="KW-1133">Transmembrane helix</keyword>
<protein>
    <submittedName>
        <fullName evidence="2">Uncharacterized protein</fullName>
    </submittedName>
</protein>
<proteinExistence type="predicted"/>
<gene>
    <name evidence="2" type="ORF">MPUL_42030</name>
</gene>
<keyword evidence="1" id="KW-0472">Membrane</keyword>
<sequence>MDGYATSTGRGPVIRYLVVLAVGYVLGSKAGRRRYEQIAGTYKAVTESPAAKAVIDAGRRKIADRVSPDPAMVTLTEIDPDITVIGPDAAQRGQRR</sequence>
<organism evidence="2 3">
    <name type="scientific">Mycolicibacterium pulveris</name>
    <name type="common">Mycobacterium pulveris</name>
    <dbReference type="NCBI Taxonomy" id="36813"/>
    <lineage>
        <taxon>Bacteria</taxon>
        <taxon>Bacillati</taxon>
        <taxon>Actinomycetota</taxon>
        <taxon>Actinomycetes</taxon>
        <taxon>Mycobacteriales</taxon>
        <taxon>Mycobacteriaceae</taxon>
        <taxon>Mycolicibacterium</taxon>
    </lineage>
</organism>
<name>A0A7I7UNN3_MYCPV</name>
<keyword evidence="1" id="KW-0812">Transmembrane</keyword>
<keyword evidence="3" id="KW-1185">Reference proteome</keyword>
<dbReference type="AlphaFoldDB" id="A0A7I7UNN3"/>
<dbReference type="Proteomes" id="UP000467252">
    <property type="component" value="Chromosome"/>
</dbReference>
<feature type="transmembrane region" description="Helical" evidence="1">
    <location>
        <begin position="12"/>
        <end position="27"/>
    </location>
</feature>